<dbReference type="InterPro" id="IPR029044">
    <property type="entry name" value="Nucleotide-diphossugar_trans"/>
</dbReference>
<reference evidence="4 5" key="1">
    <citation type="submission" date="2018-06" db="EMBL/GenBank/DDBJ databases">
        <authorList>
            <consortium name="Pathogen Informatics"/>
            <person name="Doyle S."/>
        </authorList>
    </citation>
    <scope>NUCLEOTIDE SEQUENCE [LARGE SCALE GENOMIC DNA]</scope>
    <source>
        <strain evidence="4 5">NCTC10660</strain>
    </source>
</reference>
<evidence type="ECO:0000313" key="4">
    <source>
        <dbReference type="EMBL" id="STZ67560.1"/>
    </source>
</evidence>
<dbReference type="EMBL" id="UGQW01000002">
    <property type="protein sequence ID" value="STZ67560.1"/>
    <property type="molecule type" value="Genomic_DNA"/>
</dbReference>
<dbReference type="GeneID" id="93352030"/>
<name>A0A378TZG0_NEIEL</name>
<feature type="domain" description="Galactosyltransferase C-terminal" evidence="3">
    <location>
        <begin position="171"/>
        <end position="222"/>
    </location>
</feature>
<dbReference type="Proteomes" id="UP000254927">
    <property type="component" value="Unassembled WGS sequence"/>
</dbReference>
<dbReference type="CDD" id="cd06420">
    <property type="entry name" value="GT2_Chondriotin_Pol_N"/>
    <property type="match status" value="1"/>
</dbReference>
<keyword evidence="4" id="KW-0328">Glycosyltransferase</keyword>
<evidence type="ECO:0000259" key="2">
    <source>
        <dbReference type="Pfam" id="PF00535"/>
    </source>
</evidence>
<accession>A0A378TZG0</accession>
<gene>
    <name evidence="4" type="primary">kfoC</name>
    <name evidence="4" type="ORF">NCTC10660_01044</name>
</gene>
<sequence length="269" mass="29575">MRASLIVTTYNRPDALHLVLQSVLQQTVPPAEIIVADDGSGADTAETVGRFAKTSPIPVKHVWQEDQGFRAAQSRNRALAAAQGPYIVLIDGDMVLHPEFIADHLSVAREGRWVQGSRVLLTEAATAALLSSPLPVPFKPPFYSQGIMKKHAAIRCRSLMLLTALLAGSSMKSIKSCNMGFFLKDAAAVNGFDNRFVGWGREDSEFAARLYHSGLGRTNLKFGGLAYHLWHREEERASLPKNDLLLRQTLESRAVRCENGMKECCGKSE</sequence>
<dbReference type="RefSeq" id="WP_074894546.1">
    <property type="nucleotide sequence ID" value="NZ_CP031252.1"/>
</dbReference>
<dbReference type="InterPro" id="IPR027791">
    <property type="entry name" value="Galactosyl_T_C"/>
</dbReference>
<dbReference type="PANTHER" id="PTHR43685">
    <property type="entry name" value="GLYCOSYLTRANSFERASE"/>
    <property type="match status" value="1"/>
</dbReference>
<protein>
    <submittedName>
        <fullName evidence="4">Glycosyl transferase family protein</fullName>
        <ecNumber evidence="4">2.4.1.-</ecNumber>
    </submittedName>
</protein>
<keyword evidence="1 4" id="KW-0808">Transferase</keyword>
<dbReference type="InterPro" id="IPR050834">
    <property type="entry name" value="Glycosyltransf_2"/>
</dbReference>
<dbReference type="Gene3D" id="3.90.550.10">
    <property type="entry name" value="Spore Coat Polysaccharide Biosynthesis Protein SpsA, Chain A"/>
    <property type="match status" value="1"/>
</dbReference>
<dbReference type="Pfam" id="PF00535">
    <property type="entry name" value="Glycos_transf_2"/>
    <property type="match status" value="1"/>
</dbReference>
<evidence type="ECO:0000259" key="3">
    <source>
        <dbReference type="Pfam" id="PF02709"/>
    </source>
</evidence>
<dbReference type="EC" id="2.4.1.-" evidence="4"/>
<feature type="domain" description="Glycosyltransferase 2-like" evidence="2">
    <location>
        <begin position="4"/>
        <end position="118"/>
    </location>
</feature>
<dbReference type="PANTHER" id="PTHR43685:SF3">
    <property type="entry name" value="SLR2126 PROTEIN"/>
    <property type="match status" value="1"/>
</dbReference>
<organism evidence="4 5">
    <name type="scientific">Neisseria elongata</name>
    <dbReference type="NCBI Taxonomy" id="495"/>
    <lineage>
        <taxon>Bacteria</taxon>
        <taxon>Pseudomonadati</taxon>
        <taxon>Pseudomonadota</taxon>
        <taxon>Betaproteobacteria</taxon>
        <taxon>Neisseriales</taxon>
        <taxon>Neisseriaceae</taxon>
        <taxon>Neisseria</taxon>
    </lineage>
</organism>
<evidence type="ECO:0000313" key="5">
    <source>
        <dbReference type="Proteomes" id="UP000254927"/>
    </source>
</evidence>
<evidence type="ECO:0000256" key="1">
    <source>
        <dbReference type="ARBA" id="ARBA00022679"/>
    </source>
</evidence>
<dbReference type="Pfam" id="PF02709">
    <property type="entry name" value="Glyco_transf_7C"/>
    <property type="match status" value="1"/>
</dbReference>
<dbReference type="GO" id="GO:0016757">
    <property type="term" value="F:glycosyltransferase activity"/>
    <property type="evidence" value="ECO:0007669"/>
    <property type="project" value="UniProtKB-KW"/>
</dbReference>
<proteinExistence type="predicted"/>
<dbReference type="AlphaFoldDB" id="A0A378TZG0"/>
<dbReference type="SUPFAM" id="SSF53448">
    <property type="entry name" value="Nucleotide-diphospho-sugar transferases"/>
    <property type="match status" value="1"/>
</dbReference>
<dbReference type="InterPro" id="IPR001173">
    <property type="entry name" value="Glyco_trans_2-like"/>
</dbReference>